<dbReference type="SMART" id="SM00271">
    <property type="entry name" value="DnaJ"/>
    <property type="match status" value="1"/>
</dbReference>
<feature type="compositionally biased region" description="Basic and acidic residues" evidence="2">
    <location>
        <begin position="193"/>
        <end position="207"/>
    </location>
</feature>
<proteinExistence type="predicted"/>
<organism evidence="5 6">
    <name type="scientific">Ditylenchus dipsaci</name>
    <dbReference type="NCBI Taxonomy" id="166011"/>
    <lineage>
        <taxon>Eukaryota</taxon>
        <taxon>Metazoa</taxon>
        <taxon>Ecdysozoa</taxon>
        <taxon>Nematoda</taxon>
        <taxon>Chromadorea</taxon>
        <taxon>Rhabditida</taxon>
        <taxon>Tylenchina</taxon>
        <taxon>Tylenchomorpha</taxon>
        <taxon>Sphaerularioidea</taxon>
        <taxon>Anguinidae</taxon>
        <taxon>Anguininae</taxon>
        <taxon>Ditylenchus</taxon>
    </lineage>
</organism>
<evidence type="ECO:0000313" key="5">
    <source>
        <dbReference type="Proteomes" id="UP000887574"/>
    </source>
</evidence>
<keyword evidence="3" id="KW-0812">Transmembrane</keyword>
<dbReference type="AlphaFoldDB" id="A0A915DZC2"/>
<dbReference type="InterPro" id="IPR036869">
    <property type="entry name" value="J_dom_sf"/>
</dbReference>
<dbReference type="Proteomes" id="UP000887574">
    <property type="component" value="Unplaced"/>
</dbReference>
<dbReference type="InterPro" id="IPR001623">
    <property type="entry name" value="DnaJ_domain"/>
</dbReference>
<feature type="region of interest" description="Disordered" evidence="2">
    <location>
        <begin position="96"/>
        <end position="133"/>
    </location>
</feature>
<feature type="transmembrane region" description="Helical" evidence="3">
    <location>
        <begin position="226"/>
        <end position="246"/>
    </location>
</feature>
<dbReference type="Pfam" id="PF00226">
    <property type="entry name" value="DnaJ"/>
    <property type="match status" value="1"/>
</dbReference>
<dbReference type="WBParaSite" id="jg25287">
    <property type="protein sequence ID" value="jg25287"/>
    <property type="gene ID" value="jg25287"/>
</dbReference>
<keyword evidence="3" id="KW-0472">Membrane</keyword>
<sequence length="279" mass="33501">MNRPSSSCIPRKNWFLTFRQCPSCQNRFYSSSFSKRSPYEVLGLKSDASQSEIKNAFYTLSKKFHPDVTGSSAESSKKFLEIKEAYDNIKDEAKRKQFDSSFSSRTHGQQHQQYGHPYQQNQQRPQNSSYGSGSDWFRDYQQNYYRRSTDEPPFERNKRPYTREDYERIWRQMQSRKFQNDFSEFIRRATQNAREDVNRQRERRWQKTTEQTEEQKASNEQTRKNVAIISKIMSLYIVIFTVSILYQMSRRKIPVEPNQSYDYRSSNDRISQMMSRPPN</sequence>
<evidence type="ECO:0000313" key="6">
    <source>
        <dbReference type="WBParaSite" id="jg25287"/>
    </source>
</evidence>
<reference evidence="6" key="1">
    <citation type="submission" date="2022-11" db="UniProtKB">
        <authorList>
            <consortium name="WormBaseParasite"/>
        </authorList>
    </citation>
    <scope>IDENTIFICATION</scope>
</reference>
<evidence type="ECO:0000256" key="1">
    <source>
        <dbReference type="ARBA" id="ARBA00023186"/>
    </source>
</evidence>
<accession>A0A915DZC2</accession>
<dbReference type="Gene3D" id="1.10.287.110">
    <property type="entry name" value="DnaJ domain"/>
    <property type="match status" value="1"/>
</dbReference>
<dbReference type="PANTHER" id="PTHR44145:SF3">
    <property type="entry name" value="DNAJ HOMOLOG SUBFAMILY A MEMBER 3, MITOCHONDRIAL"/>
    <property type="match status" value="1"/>
</dbReference>
<keyword evidence="3" id="KW-1133">Transmembrane helix</keyword>
<feature type="compositionally biased region" description="Low complexity" evidence="2">
    <location>
        <begin position="107"/>
        <end position="123"/>
    </location>
</feature>
<protein>
    <submittedName>
        <fullName evidence="6">J domain-containing protein</fullName>
    </submittedName>
</protein>
<evidence type="ECO:0000256" key="3">
    <source>
        <dbReference type="SAM" id="Phobius"/>
    </source>
</evidence>
<feature type="region of interest" description="Disordered" evidence="2">
    <location>
        <begin position="258"/>
        <end position="279"/>
    </location>
</feature>
<dbReference type="SUPFAM" id="SSF46565">
    <property type="entry name" value="Chaperone J-domain"/>
    <property type="match status" value="1"/>
</dbReference>
<dbReference type="PANTHER" id="PTHR44145">
    <property type="entry name" value="DNAJ HOMOLOG SUBFAMILY A MEMBER 3, MITOCHONDRIAL"/>
    <property type="match status" value="1"/>
</dbReference>
<dbReference type="PROSITE" id="PS50076">
    <property type="entry name" value="DNAJ_2"/>
    <property type="match status" value="1"/>
</dbReference>
<keyword evidence="5" id="KW-1185">Reference proteome</keyword>
<feature type="region of interest" description="Disordered" evidence="2">
    <location>
        <begin position="193"/>
        <end position="219"/>
    </location>
</feature>
<keyword evidence="1" id="KW-0143">Chaperone</keyword>
<evidence type="ECO:0000259" key="4">
    <source>
        <dbReference type="PROSITE" id="PS50076"/>
    </source>
</evidence>
<dbReference type="InterPro" id="IPR051938">
    <property type="entry name" value="Apopto_cytoskel_mod"/>
</dbReference>
<feature type="domain" description="J" evidence="4">
    <location>
        <begin position="37"/>
        <end position="102"/>
    </location>
</feature>
<dbReference type="CDD" id="cd06257">
    <property type="entry name" value="DnaJ"/>
    <property type="match status" value="1"/>
</dbReference>
<evidence type="ECO:0000256" key="2">
    <source>
        <dbReference type="SAM" id="MobiDB-lite"/>
    </source>
</evidence>
<dbReference type="PRINTS" id="PR00625">
    <property type="entry name" value="JDOMAIN"/>
</dbReference>
<name>A0A915DZC2_9BILA</name>